<dbReference type="InterPro" id="IPR001296">
    <property type="entry name" value="Glyco_trans_1"/>
</dbReference>
<evidence type="ECO:0000259" key="2">
    <source>
        <dbReference type="Pfam" id="PF13579"/>
    </source>
</evidence>
<dbReference type="PANTHER" id="PTHR45947">
    <property type="entry name" value="SULFOQUINOVOSYL TRANSFERASE SQD2"/>
    <property type="match status" value="1"/>
</dbReference>
<comment type="caution">
    <text evidence="3">The sequence shown here is derived from an EMBL/GenBank/DDBJ whole genome shotgun (WGS) entry which is preliminary data.</text>
</comment>
<reference evidence="3 4" key="1">
    <citation type="submission" date="2019-05" db="EMBL/GenBank/DDBJ databases">
        <title>Genome of Alcanivorax gelatiniphagus, an oil degrading marine bacteria.</title>
        <authorList>
            <person name="Kwon K.K."/>
        </authorList>
    </citation>
    <scope>NUCLEOTIDE SEQUENCE [LARGE SCALE GENOMIC DNA]</scope>
    <source>
        <strain evidence="3 4">MEBiC 08158</strain>
    </source>
</reference>
<dbReference type="InterPro" id="IPR028098">
    <property type="entry name" value="Glyco_trans_4-like_N"/>
</dbReference>
<evidence type="ECO:0000313" key="3">
    <source>
        <dbReference type="EMBL" id="TMW12911.1"/>
    </source>
</evidence>
<proteinExistence type="predicted"/>
<dbReference type="PANTHER" id="PTHR45947:SF3">
    <property type="entry name" value="SULFOQUINOVOSYL TRANSFERASE SQD2"/>
    <property type="match status" value="1"/>
</dbReference>
<dbReference type="InterPro" id="IPR050194">
    <property type="entry name" value="Glycosyltransferase_grp1"/>
</dbReference>
<sequence>MKTNELRVLFVVDAMKGRNGVGAYFQDLVAHLDGKVARAELVCPSLEEPHPCQGVSMPIPGDPTQRLFFPKMRELTALVWEMKPHVIVIPGPGIFSLGAYWVARKLGIPVCVTFQTDYDRLVQLYWGPRLARLAGGLLNWLNRTLFRGSSAVATICESMIADARAAGARHPQLVGTPLGPEFVNRPPAPLAEPLDSVLYVGRLAAEKNLERFLAMAEQRPDCRFTVAGDGPLRPLVEEHARRLPNLHFLGWCSREQVVEQLDAHQVLVLPSSVEAFGTVALEALARQRLVITTPVCGINQWPALARVLTVAAPDEGLADTLGRLRALTPAARRERAEAGRHAALAMNQEAVDGWLQVLQGCARQGAVLPKPRRSPTVAVLRRLSTHQARPGL</sequence>
<dbReference type="Gene3D" id="3.40.50.2000">
    <property type="entry name" value="Glycogen Phosphorylase B"/>
    <property type="match status" value="2"/>
</dbReference>
<organism evidence="3 4">
    <name type="scientific">Alloalcanivorax gelatiniphagus</name>
    <dbReference type="NCBI Taxonomy" id="1194167"/>
    <lineage>
        <taxon>Bacteria</taxon>
        <taxon>Pseudomonadati</taxon>
        <taxon>Pseudomonadota</taxon>
        <taxon>Gammaproteobacteria</taxon>
        <taxon>Oceanospirillales</taxon>
        <taxon>Alcanivoracaceae</taxon>
        <taxon>Alloalcanivorax</taxon>
    </lineage>
</organism>
<keyword evidence="4" id="KW-1185">Reference proteome</keyword>
<dbReference type="RefSeq" id="WP_138772312.1">
    <property type="nucleotide sequence ID" value="NZ_VCQT01000028.1"/>
</dbReference>
<protein>
    <submittedName>
        <fullName evidence="3">Glycosyltransferase family 1 protein</fullName>
    </submittedName>
</protein>
<evidence type="ECO:0000313" key="4">
    <source>
        <dbReference type="Proteomes" id="UP000739180"/>
    </source>
</evidence>
<feature type="domain" description="Glycosyl transferase family 1" evidence="1">
    <location>
        <begin position="194"/>
        <end position="298"/>
    </location>
</feature>
<dbReference type="Pfam" id="PF00534">
    <property type="entry name" value="Glycos_transf_1"/>
    <property type="match status" value="1"/>
</dbReference>
<dbReference type="Proteomes" id="UP000739180">
    <property type="component" value="Unassembled WGS sequence"/>
</dbReference>
<feature type="domain" description="Glycosyltransferase subfamily 4-like N-terminal" evidence="2">
    <location>
        <begin position="19"/>
        <end position="178"/>
    </location>
</feature>
<gene>
    <name evidence="3" type="ORF">FGS76_09060</name>
</gene>
<evidence type="ECO:0000259" key="1">
    <source>
        <dbReference type="Pfam" id="PF00534"/>
    </source>
</evidence>
<dbReference type="Pfam" id="PF13579">
    <property type="entry name" value="Glyco_trans_4_4"/>
    <property type="match status" value="1"/>
</dbReference>
<dbReference type="SUPFAM" id="SSF53756">
    <property type="entry name" value="UDP-Glycosyltransferase/glycogen phosphorylase"/>
    <property type="match status" value="1"/>
</dbReference>
<name>A0ABY2XL73_9GAMM</name>
<accession>A0ABY2XL73</accession>
<dbReference type="EMBL" id="VCQT01000028">
    <property type="protein sequence ID" value="TMW12911.1"/>
    <property type="molecule type" value="Genomic_DNA"/>
</dbReference>